<feature type="transmembrane region" description="Helical" evidence="8">
    <location>
        <begin position="72"/>
        <end position="94"/>
    </location>
</feature>
<keyword evidence="4" id="KW-0997">Cell inner membrane</keyword>
<dbReference type="RefSeq" id="WP_198883870.1">
    <property type="nucleotide sequence ID" value="NZ_JAEKJA010000021.1"/>
</dbReference>
<dbReference type="CDD" id="cd06261">
    <property type="entry name" value="TM_PBP2"/>
    <property type="match status" value="1"/>
</dbReference>
<accession>A0A934ITX9</accession>
<keyword evidence="11" id="KW-1185">Reference proteome</keyword>
<sequence length="264" mass="28774">MISSRHIMTWRGVGLAAAIFVFVFLILPTAIVIIMSFGDKRDLVFPPTGFSLDLFRRFFAEPGWTQSALLSFRIAILSATLSLVMGTAAAIGLARSRFRGKGLVSLFLHSPIMIPGVAIALALYLYLNMLGIRNNDARLILGHVVMTLPFVLVTVSAGLRHIDETLETVATVMGAGLFTVFRRVTVPLLAPALTIGWLFAFVTSFDEVIVSWFLVRAGHMTLPVKMYSSIMFDISPVLAAVSTMLTGLTVFACIVMAAMQKKEA</sequence>
<evidence type="ECO:0000256" key="6">
    <source>
        <dbReference type="ARBA" id="ARBA00022989"/>
    </source>
</evidence>
<evidence type="ECO:0000256" key="1">
    <source>
        <dbReference type="ARBA" id="ARBA00004429"/>
    </source>
</evidence>
<dbReference type="GO" id="GO:0055085">
    <property type="term" value="P:transmembrane transport"/>
    <property type="evidence" value="ECO:0007669"/>
    <property type="project" value="InterPro"/>
</dbReference>
<keyword evidence="3" id="KW-1003">Cell membrane</keyword>
<keyword evidence="5 8" id="KW-0812">Transmembrane</keyword>
<dbReference type="Gene3D" id="1.10.3720.10">
    <property type="entry name" value="MetI-like"/>
    <property type="match status" value="1"/>
</dbReference>
<evidence type="ECO:0000256" key="2">
    <source>
        <dbReference type="ARBA" id="ARBA00022448"/>
    </source>
</evidence>
<evidence type="ECO:0000256" key="5">
    <source>
        <dbReference type="ARBA" id="ARBA00022692"/>
    </source>
</evidence>
<dbReference type="SUPFAM" id="SSF161098">
    <property type="entry name" value="MetI-like"/>
    <property type="match status" value="1"/>
</dbReference>
<evidence type="ECO:0000256" key="3">
    <source>
        <dbReference type="ARBA" id="ARBA00022475"/>
    </source>
</evidence>
<evidence type="ECO:0000259" key="9">
    <source>
        <dbReference type="PROSITE" id="PS50928"/>
    </source>
</evidence>
<dbReference type="PROSITE" id="PS50928">
    <property type="entry name" value="ABC_TM1"/>
    <property type="match status" value="1"/>
</dbReference>
<dbReference type="PANTHER" id="PTHR43357">
    <property type="entry name" value="INNER MEMBRANE ABC TRANSPORTER PERMEASE PROTEIN YDCV"/>
    <property type="match status" value="1"/>
</dbReference>
<dbReference type="InterPro" id="IPR000515">
    <property type="entry name" value="MetI-like"/>
</dbReference>
<feature type="domain" description="ABC transmembrane type-1" evidence="9">
    <location>
        <begin position="68"/>
        <end position="256"/>
    </location>
</feature>
<evidence type="ECO:0000256" key="4">
    <source>
        <dbReference type="ARBA" id="ARBA00022519"/>
    </source>
</evidence>
<comment type="similarity">
    <text evidence="8">Belongs to the binding-protein-dependent transport system permease family.</text>
</comment>
<evidence type="ECO:0000313" key="11">
    <source>
        <dbReference type="Proteomes" id="UP000609531"/>
    </source>
</evidence>
<keyword evidence="2 8" id="KW-0813">Transport</keyword>
<feature type="transmembrane region" description="Helical" evidence="8">
    <location>
        <begin position="106"/>
        <end position="127"/>
    </location>
</feature>
<evidence type="ECO:0000313" key="10">
    <source>
        <dbReference type="EMBL" id="MBJ3777975.1"/>
    </source>
</evidence>
<gene>
    <name evidence="10" type="ORF">JCR33_19900</name>
</gene>
<dbReference type="InterPro" id="IPR035906">
    <property type="entry name" value="MetI-like_sf"/>
</dbReference>
<protein>
    <submittedName>
        <fullName evidence="10">ABC transporter permease</fullName>
    </submittedName>
</protein>
<comment type="subcellular location">
    <subcellularLocation>
        <location evidence="1">Cell inner membrane</location>
        <topology evidence="1">Multi-pass membrane protein</topology>
    </subcellularLocation>
    <subcellularLocation>
        <location evidence="8">Cell membrane</location>
        <topology evidence="8">Multi-pass membrane protein</topology>
    </subcellularLocation>
</comment>
<feature type="transmembrane region" description="Helical" evidence="8">
    <location>
        <begin position="12"/>
        <end position="37"/>
    </location>
</feature>
<evidence type="ECO:0000256" key="7">
    <source>
        <dbReference type="ARBA" id="ARBA00023136"/>
    </source>
</evidence>
<dbReference type="AlphaFoldDB" id="A0A934ITX9"/>
<dbReference type="Pfam" id="PF00528">
    <property type="entry name" value="BPD_transp_1"/>
    <property type="match status" value="1"/>
</dbReference>
<reference evidence="10" key="1">
    <citation type="submission" date="2020-12" db="EMBL/GenBank/DDBJ databases">
        <title>Bacterial taxonomy.</title>
        <authorList>
            <person name="Pan X."/>
        </authorList>
    </citation>
    <scope>NUCLEOTIDE SEQUENCE</scope>
    <source>
        <strain evidence="10">B2012</strain>
    </source>
</reference>
<evidence type="ECO:0000256" key="8">
    <source>
        <dbReference type="RuleBase" id="RU363032"/>
    </source>
</evidence>
<feature type="transmembrane region" description="Helical" evidence="8">
    <location>
        <begin position="236"/>
        <end position="259"/>
    </location>
</feature>
<feature type="transmembrane region" description="Helical" evidence="8">
    <location>
        <begin position="139"/>
        <end position="159"/>
    </location>
</feature>
<dbReference type="PANTHER" id="PTHR43357:SF4">
    <property type="entry name" value="INNER MEMBRANE ABC TRANSPORTER PERMEASE PROTEIN YDCV"/>
    <property type="match status" value="1"/>
</dbReference>
<feature type="transmembrane region" description="Helical" evidence="8">
    <location>
        <begin position="190"/>
        <end position="215"/>
    </location>
</feature>
<dbReference type="Proteomes" id="UP000609531">
    <property type="component" value="Unassembled WGS sequence"/>
</dbReference>
<dbReference type="EMBL" id="JAEKJA010000021">
    <property type="protein sequence ID" value="MBJ3777975.1"/>
    <property type="molecule type" value="Genomic_DNA"/>
</dbReference>
<dbReference type="GO" id="GO:0005886">
    <property type="term" value="C:plasma membrane"/>
    <property type="evidence" value="ECO:0007669"/>
    <property type="project" value="UniProtKB-SubCell"/>
</dbReference>
<comment type="caution">
    <text evidence="10">The sequence shown here is derived from an EMBL/GenBank/DDBJ whole genome shotgun (WGS) entry which is preliminary data.</text>
</comment>
<organism evidence="10 11">
    <name type="scientific">Acuticoccus mangrovi</name>
    <dbReference type="NCBI Taxonomy" id="2796142"/>
    <lineage>
        <taxon>Bacteria</taxon>
        <taxon>Pseudomonadati</taxon>
        <taxon>Pseudomonadota</taxon>
        <taxon>Alphaproteobacteria</taxon>
        <taxon>Hyphomicrobiales</taxon>
        <taxon>Amorphaceae</taxon>
        <taxon>Acuticoccus</taxon>
    </lineage>
</organism>
<keyword evidence="7 8" id="KW-0472">Membrane</keyword>
<name>A0A934ITX9_9HYPH</name>
<keyword evidence="6 8" id="KW-1133">Transmembrane helix</keyword>
<proteinExistence type="inferred from homology"/>